<dbReference type="Proteomes" id="UP000594637">
    <property type="component" value="Chromosome"/>
</dbReference>
<feature type="region of interest" description="Disordered" evidence="1">
    <location>
        <begin position="1"/>
        <end position="36"/>
    </location>
</feature>
<feature type="transmembrane region" description="Helical" evidence="2">
    <location>
        <begin position="208"/>
        <end position="228"/>
    </location>
</feature>
<dbReference type="PANTHER" id="PTHR37305:SF1">
    <property type="entry name" value="MEMBRANE PROTEIN"/>
    <property type="match status" value="1"/>
</dbReference>
<protein>
    <submittedName>
        <fullName evidence="3">ABC transporter permease subunit</fullName>
    </submittedName>
</protein>
<gene>
    <name evidence="3" type="ORF">ID810_01425</name>
</gene>
<feature type="transmembrane region" description="Helical" evidence="2">
    <location>
        <begin position="270"/>
        <end position="291"/>
    </location>
</feature>
<dbReference type="AlphaFoldDB" id="A0A7T0PYB8"/>
<organism evidence="3 4">
    <name type="scientific">Actinomyces respiraculi</name>
    <dbReference type="NCBI Taxonomy" id="2744574"/>
    <lineage>
        <taxon>Bacteria</taxon>
        <taxon>Bacillati</taxon>
        <taxon>Actinomycetota</taxon>
        <taxon>Actinomycetes</taxon>
        <taxon>Actinomycetales</taxon>
        <taxon>Actinomycetaceae</taxon>
        <taxon>Actinomyces</taxon>
    </lineage>
</organism>
<dbReference type="EMBL" id="CP063989">
    <property type="protein sequence ID" value="QPL06475.1"/>
    <property type="molecule type" value="Genomic_DNA"/>
</dbReference>
<evidence type="ECO:0000256" key="1">
    <source>
        <dbReference type="SAM" id="MobiDB-lite"/>
    </source>
</evidence>
<dbReference type="PANTHER" id="PTHR37305">
    <property type="entry name" value="INTEGRAL MEMBRANE PROTEIN-RELATED"/>
    <property type="match status" value="1"/>
</dbReference>
<keyword evidence="4" id="KW-1185">Reference proteome</keyword>
<name>A0A7T0PYB8_9ACTO</name>
<feature type="transmembrane region" description="Helical" evidence="2">
    <location>
        <begin position="180"/>
        <end position="201"/>
    </location>
</feature>
<evidence type="ECO:0000313" key="3">
    <source>
        <dbReference type="EMBL" id="QPL06475.1"/>
    </source>
</evidence>
<feature type="compositionally biased region" description="Low complexity" evidence="1">
    <location>
        <begin position="27"/>
        <end position="36"/>
    </location>
</feature>
<sequence length="296" mass="31493">MESSMEPDMTTSQSPARLSSRSRRAPGARAATSSSGAAGQTFLRTLRSEWIKLRTLRSTWITAFIAILLASGLGAAFVIGLRSQGGAESWGYVLAGIPFGQIVVAVLGALAITGEYSSGQIRSSLAAVPNRWRLLVAKASVLALFSFVLGALSILIAWIVSAAFVGEAAGSLTDTAFLGFVWGTGLTYAGTALLAMGLGFLMRSTAGAITTVFTLLFVIDIPLNIAALKWDWVSTLRTFEPLNLAPAVYDPFEVITRWGQPDTITFLEHWQAALGFALWAVVPMVLAAVVFSRRDA</sequence>
<dbReference type="Pfam" id="PF12679">
    <property type="entry name" value="ABC2_membrane_2"/>
    <property type="match status" value="1"/>
</dbReference>
<keyword evidence="2" id="KW-0472">Membrane</keyword>
<evidence type="ECO:0000313" key="4">
    <source>
        <dbReference type="Proteomes" id="UP000594637"/>
    </source>
</evidence>
<feature type="transmembrane region" description="Helical" evidence="2">
    <location>
        <begin position="92"/>
        <end position="114"/>
    </location>
</feature>
<proteinExistence type="predicted"/>
<keyword evidence="2" id="KW-1133">Transmembrane helix</keyword>
<dbReference type="KEGG" id="arep:ID810_01425"/>
<evidence type="ECO:0000256" key="2">
    <source>
        <dbReference type="SAM" id="Phobius"/>
    </source>
</evidence>
<accession>A0A7T0PYB8</accession>
<reference evidence="3 4" key="1">
    <citation type="submission" date="2020-11" db="EMBL/GenBank/DDBJ databases">
        <title>Actinomyces sp. ZJ750.</title>
        <authorList>
            <person name="Zhou J."/>
        </authorList>
    </citation>
    <scope>NUCLEOTIDE SEQUENCE [LARGE SCALE GENOMIC DNA]</scope>
    <source>
        <strain evidence="3 4">ZJ750</strain>
    </source>
</reference>
<keyword evidence="2" id="KW-0812">Transmembrane</keyword>
<dbReference type="GO" id="GO:0140359">
    <property type="term" value="F:ABC-type transporter activity"/>
    <property type="evidence" value="ECO:0007669"/>
    <property type="project" value="InterPro"/>
</dbReference>
<feature type="transmembrane region" description="Helical" evidence="2">
    <location>
        <begin position="135"/>
        <end position="160"/>
    </location>
</feature>
<dbReference type="GO" id="GO:0005886">
    <property type="term" value="C:plasma membrane"/>
    <property type="evidence" value="ECO:0007669"/>
    <property type="project" value="UniProtKB-SubCell"/>
</dbReference>
<feature type="transmembrane region" description="Helical" evidence="2">
    <location>
        <begin position="60"/>
        <end position="80"/>
    </location>
</feature>